<proteinExistence type="predicted"/>
<evidence type="ECO:0000256" key="2">
    <source>
        <dbReference type="SAM" id="SignalP"/>
    </source>
</evidence>
<organism evidence="3 4">
    <name type="scientific">Marinagarivorans cellulosilyticus</name>
    <dbReference type="NCBI Taxonomy" id="2721545"/>
    <lineage>
        <taxon>Bacteria</taxon>
        <taxon>Pseudomonadati</taxon>
        <taxon>Pseudomonadota</taxon>
        <taxon>Gammaproteobacteria</taxon>
        <taxon>Cellvibrionales</taxon>
        <taxon>Cellvibrionaceae</taxon>
        <taxon>Marinagarivorans</taxon>
    </lineage>
</organism>
<dbReference type="AlphaFoldDB" id="A0AAN1WJI2"/>
<gene>
    <name evidence="3" type="ORF">MARGE09_P2940</name>
</gene>
<dbReference type="Proteomes" id="UP001320119">
    <property type="component" value="Chromosome"/>
</dbReference>
<keyword evidence="2" id="KW-0732">Signal</keyword>
<evidence type="ECO:0000256" key="1">
    <source>
        <dbReference type="SAM" id="Coils"/>
    </source>
</evidence>
<dbReference type="EMBL" id="AP023086">
    <property type="protein sequence ID" value="BCD98739.1"/>
    <property type="molecule type" value="Genomic_DNA"/>
</dbReference>
<accession>A0AAN1WJI2</accession>
<protein>
    <recommendedName>
        <fullName evidence="5">DUF1552 domain-containing protein</fullName>
    </recommendedName>
</protein>
<dbReference type="InterPro" id="IPR011447">
    <property type="entry name" value="DUF1552"/>
</dbReference>
<evidence type="ECO:0000313" key="3">
    <source>
        <dbReference type="EMBL" id="BCD98739.1"/>
    </source>
</evidence>
<evidence type="ECO:0000313" key="4">
    <source>
        <dbReference type="Proteomes" id="UP001320119"/>
    </source>
</evidence>
<feature type="chain" id="PRO_5042975705" description="DUF1552 domain-containing protein" evidence="2">
    <location>
        <begin position="32"/>
        <end position="427"/>
    </location>
</feature>
<evidence type="ECO:0008006" key="5">
    <source>
        <dbReference type="Google" id="ProtNLM"/>
    </source>
</evidence>
<reference evidence="3 4" key="1">
    <citation type="journal article" date="2022" name="IScience">
        <title>An ultrasensitive nanofiber-based assay for enzymatic hydrolysis and deep-sea microbial degradation of cellulose.</title>
        <authorList>
            <person name="Tsudome M."/>
            <person name="Tachioka M."/>
            <person name="Miyazaki M."/>
            <person name="Uchimura K."/>
            <person name="Tsuda M."/>
            <person name="Takaki Y."/>
            <person name="Deguchi S."/>
        </authorList>
    </citation>
    <scope>NUCLEOTIDE SEQUENCE [LARGE SCALE GENOMIC DNA]</scope>
    <source>
        <strain evidence="3 4">GE09</strain>
    </source>
</reference>
<dbReference type="KEGG" id="marq:MARGE09_P2940"/>
<keyword evidence="4" id="KW-1185">Reference proteome</keyword>
<name>A0AAN1WJI2_9GAMM</name>
<keyword evidence="1" id="KW-0175">Coiled coil</keyword>
<sequence length="427" mass="47272">MKRRDLVKLTTAAFASVQLPLHLTLARSAMAAVSGTRPKRVMFVFTPHGGGPSWDQPNLWHPNDQLSLNEFSRPMESVKNRMLFIDGMSMYGNPYNIGDGHKQGNRKALTANGNDSLDIVIGDHYRNETPFGSVQMGVMPNRFDHHDTSSYRNGQQVPVWDNAKALYNQLFSAGGGNNTAAGNPDANVLSNAAAELARLQRQLGQLERERLEQHADALSQLEQRLNAIPSQNCSAPAVNFNGVPDNNPNAENSINEISRAMQEIAAQAISCDLTRSINFLFGHEANGIRLPGFSAYDHDASHNDLNGEWKRYRIYWAEQLNNLITTLATTPDGPDFVLDNTLVMHYSEIGHSNSHDFNRIPFFLAGGDAFGLQTGKKITYNYNGNYDPNGEPHSHLLATIGQRMGLNMTRFGDGNRTLNNESEIFSS</sequence>
<dbReference type="Pfam" id="PF07586">
    <property type="entry name" value="HXXSHH"/>
    <property type="match status" value="1"/>
</dbReference>
<dbReference type="RefSeq" id="WP_236983277.1">
    <property type="nucleotide sequence ID" value="NZ_AP023086.1"/>
</dbReference>
<feature type="signal peptide" evidence="2">
    <location>
        <begin position="1"/>
        <end position="31"/>
    </location>
</feature>
<feature type="coiled-coil region" evidence="1">
    <location>
        <begin position="189"/>
        <end position="216"/>
    </location>
</feature>